<dbReference type="CDD" id="cd00564">
    <property type="entry name" value="TMP_TenI"/>
    <property type="match status" value="1"/>
</dbReference>
<keyword evidence="3" id="KW-1185">Reference proteome</keyword>
<dbReference type="Proteomes" id="UP000223527">
    <property type="component" value="Unassembled WGS sequence"/>
</dbReference>
<gene>
    <name evidence="2" type="ORF">CR162_11650</name>
</gene>
<feature type="domain" description="Thiamine phosphate synthase/TenI" evidence="1">
    <location>
        <begin position="117"/>
        <end position="239"/>
    </location>
</feature>
<proteinExistence type="predicted"/>
<reference evidence="2 3" key="1">
    <citation type="submission" date="2017-10" db="EMBL/GenBank/DDBJ databases">
        <authorList>
            <person name="Banno H."/>
            <person name="Chua N.-H."/>
        </authorList>
    </citation>
    <scope>NUCLEOTIDE SEQUENCE [LARGE SCALE GENOMIC DNA]</scope>
    <source>
        <strain evidence="2 3">YW11</strain>
    </source>
</reference>
<protein>
    <recommendedName>
        <fullName evidence="1">Thiamine phosphate synthase/TenI domain-containing protein</fullName>
    </recommendedName>
</protein>
<dbReference type="GO" id="GO:0009228">
    <property type="term" value="P:thiamine biosynthetic process"/>
    <property type="evidence" value="ECO:0007669"/>
    <property type="project" value="UniProtKB-KW"/>
</dbReference>
<organism evidence="2 3">
    <name type="scientific">Teichococcus rhizosphaerae</name>
    <dbReference type="NCBI Taxonomy" id="1335062"/>
    <lineage>
        <taxon>Bacteria</taxon>
        <taxon>Pseudomonadati</taxon>
        <taxon>Pseudomonadota</taxon>
        <taxon>Alphaproteobacteria</taxon>
        <taxon>Acetobacterales</taxon>
        <taxon>Roseomonadaceae</taxon>
        <taxon>Roseomonas</taxon>
    </lineage>
</organism>
<name>A0A2C6Z8I2_9PROT</name>
<sequence length="276" mass="28026">MELGDGHQGHGGGIAAAAGAGAGDAVLDALQVVGDGGHDVPTLGAVAARLKPTYAGGKGAWQERGRRGSGRRQAPLPRLWLFSDPVRLPDPAPAAAVLPRGSGVVARGVESGRLPDLARRVRQRGGVLLLGGTPRMALRLRAGLHLPDRAPPPGMAAFRLARRAGAPGALLSAAAHGAAGLRRARRQGVDLVFLSPLFATPSHPGAPFLGVWRWAALARRAACPVMALGGITATTAPRIPPQACGFGAITALLHPGHSVSMKSRGAQGEHCPPGSA</sequence>
<comment type="caution">
    <text evidence="2">The sequence shown here is derived from an EMBL/GenBank/DDBJ whole genome shotgun (WGS) entry which is preliminary data.</text>
</comment>
<dbReference type="SUPFAM" id="SSF51391">
    <property type="entry name" value="Thiamin phosphate synthase"/>
    <property type="match status" value="1"/>
</dbReference>
<evidence type="ECO:0000313" key="2">
    <source>
        <dbReference type="EMBL" id="PHK94801.1"/>
    </source>
</evidence>
<dbReference type="EMBL" id="PDNU01000019">
    <property type="protein sequence ID" value="PHK94801.1"/>
    <property type="molecule type" value="Genomic_DNA"/>
</dbReference>
<dbReference type="InterPro" id="IPR022998">
    <property type="entry name" value="ThiamineP_synth_TenI"/>
</dbReference>
<dbReference type="AlphaFoldDB" id="A0A2C6Z8I2"/>
<evidence type="ECO:0000259" key="1">
    <source>
        <dbReference type="Pfam" id="PF02581"/>
    </source>
</evidence>
<dbReference type="OrthoDB" id="8446047at2"/>
<dbReference type="Gene3D" id="3.20.20.70">
    <property type="entry name" value="Aldolase class I"/>
    <property type="match status" value="1"/>
</dbReference>
<dbReference type="Pfam" id="PF02581">
    <property type="entry name" value="TMP-TENI"/>
    <property type="match status" value="1"/>
</dbReference>
<dbReference type="InterPro" id="IPR036206">
    <property type="entry name" value="ThiamineP_synth_sf"/>
</dbReference>
<dbReference type="InterPro" id="IPR013785">
    <property type="entry name" value="Aldolase_TIM"/>
</dbReference>
<accession>A0A2C6Z8I2</accession>
<evidence type="ECO:0000313" key="3">
    <source>
        <dbReference type="Proteomes" id="UP000223527"/>
    </source>
</evidence>